<feature type="coiled-coil region" evidence="1">
    <location>
        <begin position="308"/>
        <end position="335"/>
    </location>
</feature>
<reference evidence="2 3" key="1">
    <citation type="submission" date="2020-01" db="EMBL/GenBank/DDBJ databases">
        <title>Genome sequencing of strain KACC 21265.</title>
        <authorList>
            <person name="Heo J."/>
            <person name="Kim S.-J."/>
            <person name="Kim J.-S."/>
            <person name="Hong S.-B."/>
            <person name="Kwon S.-W."/>
        </authorList>
    </citation>
    <scope>NUCLEOTIDE SEQUENCE [LARGE SCALE GENOMIC DNA]</scope>
    <source>
        <strain evidence="2 3">KACC 21265</strain>
    </source>
</reference>
<dbReference type="EMBL" id="CP047650">
    <property type="protein sequence ID" value="QHI99243.1"/>
    <property type="molecule type" value="Genomic_DNA"/>
</dbReference>
<evidence type="ECO:0000313" key="3">
    <source>
        <dbReference type="Proteomes" id="UP000464787"/>
    </source>
</evidence>
<keyword evidence="3" id="KW-1185">Reference proteome</keyword>
<name>A0A857J7M7_9BURK</name>
<evidence type="ECO:0000256" key="1">
    <source>
        <dbReference type="SAM" id="Coils"/>
    </source>
</evidence>
<dbReference type="Proteomes" id="UP000464787">
    <property type="component" value="Chromosome"/>
</dbReference>
<protein>
    <submittedName>
        <fullName evidence="2">Uncharacterized protein</fullName>
    </submittedName>
</protein>
<evidence type="ECO:0000313" key="2">
    <source>
        <dbReference type="EMBL" id="QHI99243.1"/>
    </source>
</evidence>
<gene>
    <name evidence="2" type="ORF">GT347_15420</name>
</gene>
<dbReference type="RefSeq" id="WP_160553024.1">
    <property type="nucleotide sequence ID" value="NZ_CP047650.1"/>
</dbReference>
<sequence length="1439" mass="156410">MPTKLGQWLDGRKAKNELKKRIQDDAATFDKLIKEAVALAGKLPEPQRRGGAAQLQLLRDRLTEARLLKDRQKRADGITQLVGETREWIAKASAPVTPQQPPPQPQQPIQTLGEAIRTLTQDAKAMAQAVRQAQLAVPAAMESAIAAGDKLLDPKTAYSTTNSVKGQQALKAIVDARAKVEEFLDAWKAAGPQELQNRAALPDPKALFQPLEAMWPLRLAEVTNAWASMADTATAERALQQLRSGQNTLAQYRQGLLGQHQGAAARIEAVSERIGEAGAMKIYELAPARLLLKKAQADYVGADSSEKLTAVTQALQAAEAAIEKAKADIGEARVKAMEKFGKQRRALADQLAAARLVRGALDEQSAVFAEIGKIQKELEAADRDLGTSVTSAAIDRATKLLDEAIAKDIAKAAEKLSKDLKKQAEADLAALPAYQKAFAQLQSVRTEVAGINGGHVQLQAIDALMVRTRVDAHGQPPGGFKAAAQTLADAKIGEFVAKARKAEKDFIAKELSPAGKKALEAADKAVLLYGRCHPQSMVDAQKRAIALALQAPNPEAGLGKITEDLTEAASSQQEELARMGRLTDAIEKGLDELVKQGFPAGSADLAELGRQIGAVRAALADWRVESATTLLDKLQDLAVELGKDFAKAKQDWTGIYEQLKPVRSRAAQLSKATGAIAGPAKGLFDNIEQTLAELQDGRIDHRTAVEMARRYLQRGADQDRVAEEAKFPPGFDFDEFRIEAGKLTQLWNTRAKGLREQIERLNQALLKQGLKGGAGSLGWGARLTELQKQRDEVDRALQPRLGEPTLQTLVRSHNELMQQLADLAASLPDPAQTADAEFKQALKDGQAREANDAWAAKYRGTEQLLLEIEKAADAPQKALRQQLQAFEQASTDPKQAEALEKLRVSFAQKVIEKRRLIAADKAPARNEAQKLKSEVAKKFMNLQADTFRDLFKDLGQRVDDALAMLDTDDPLLIEAARREIDLIRLTVDDAKGKGDKAGASLDQVQKAWAKLSHTLGDDAVVQKRLPRTYAGLKERLDKAIEAAKRLPPDQGLAALDQLAEPIGQAREAALAAQVKYDGFKLRKEAVEALFDKMKDHTGATLLGGRAKAYNERFASRLSDAHATARQEGELEAALQQLAALETELDGLMAQKPDEARASLQELNADAAEEQRELRDLARNWNSTQSYWIDSLVPAVESAVKQRKVEAEEQEVESLKAAVNSIGRSLAPYLDVVSKVPHKRGLSNGAPDMKAARAAFAQAYMRIGQLNKTALRLREGGASTNVDLVRDLQKLEQEWVRRVGELRGTLGQLSESMKQLPAKASATEDHEDYLSPADKQKLETAVGQITPMLDRLANRFPAGAFAGPLKVLAAQDSSLADRKKAREQALRTTRQLGADVVDNPLFVQLFRGAAAGMVDVDPRPAISFVRAALKKIELAALVGI</sequence>
<accession>A0A857J7M7</accession>
<organism evidence="2 3">
    <name type="scientific">Xylophilus rhododendri</name>
    <dbReference type="NCBI Taxonomy" id="2697032"/>
    <lineage>
        <taxon>Bacteria</taxon>
        <taxon>Pseudomonadati</taxon>
        <taxon>Pseudomonadota</taxon>
        <taxon>Betaproteobacteria</taxon>
        <taxon>Burkholderiales</taxon>
        <taxon>Xylophilus</taxon>
    </lineage>
</organism>
<proteinExistence type="predicted"/>
<keyword evidence="1" id="KW-0175">Coiled coil</keyword>
<feature type="coiled-coil region" evidence="1">
    <location>
        <begin position="1123"/>
        <end position="1217"/>
    </location>
</feature>
<dbReference type="KEGG" id="xyk:GT347_15420"/>